<evidence type="ECO:0000313" key="2">
    <source>
        <dbReference type="EMBL" id="WAA10739.1"/>
    </source>
</evidence>
<name>A0A9E8RWY2_9BACI</name>
<proteinExistence type="predicted"/>
<accession>A0A9E8RWY2</accession>
<dbReference type="EMBL" id="CP106878">
    <property type="protein sequence ID" value="WAA10739.1"/>
    <property type="molecule type" value="Genomic_DNA"/>
</dbReference>
<feature type="compositionally biased region" description="Basic and acidic residues" evidence="1">
    <location>
        <begin position="86"/>
        <end position="102"/>
    </location>
</feature>
<dbReference type="AlphaFoldDB" id="A0A9E8RWY2"/>
<dbReference type="Proteomes" id="UP001164718">
    <property type="component" value="Chromosome"/>
</dbReference>
<feature type="compositionally biased region" description="Basic and acidic residues" evidence="1">
    <location>
        <begin position="34"/>
        <end position="68"/>
    </location>
</feature>
<evidence type="ECO:0000256" key="1">
    <source>
        <dbReference type="SAM" id="MobiDB-lite"/>
    </source>
</evidence>
<dbReference type="KEGG" id="faf:OE104_05325"/>
<organism evidence="2 3">
    <name type="scientific">Fervidibacillus albus</name>
    <dbReference type="NCBI Taxonomy" id="2980026"/>
    <lineage>
        <taxon>Bacteria</taxon>
        <taxon>Bacillati</taxon>
        <taxon>Bacillota</taxon>
        <taxon>Bacilli</taxon>
        <taxon>Bacillales</taxon>
        <taxon>Bacillaceae</taxon>
        <taxon>Fervidibacillus</taxon>
    </lineage>
</organism>
<evidence type="ECO:0000313" key="3">
    <source>
        <dbReference type="Proteomes" id="UP001164718"/>
    </source>
</evidence>
<feature type="region of interest" description="Disordered" evidence="1">
    <location>
        <begin position="32"/>
        <end position="102"/>
    </location>
</feature>
<dbReference type="RefSeq" id="WP_275418540.1">
    <property type="nucleotide sequence ID" value="NZ_CP106878.1"/>
</dbReference>
<gene>
    <name evidence="2" type="ORF">OE104_05325</name>
</gene>
<sequence length="102" mass="11632">MSMKSVEMQIAIPKTVDAGKMQNDLQNRTIAMHADTHISVEKSEQEKRKTVVKNDESNRMKEKKDGDGNNRSPLLPNGKGKRKKKTEYGKHPFKGKFIDYKG</sequence>
<protein>
    <submittedName>
        <fullName evidence="2">Uncharacterized protein</fullName>
    </submittedName>
</protein>
<reference evidence="2" key="1">
    <citation type="submission" date="2022-09" db="EMBL/GenBank/DDBJ databases">
        <title>Complete Genomes of Fervidibacillus albus and Fervidibacillus halotolerans isolated from tidal flat sediments.</title>
        <authorList>
            <person name="Kwon K.K."/>
            <person name="Yang S.-H."/>
            <person name="Park M.J."/>
            <person name="Oh H.-M."/>
        </authorList>
    </citation>
    <scope>NUCLEOTIDE SEQUENCE</scope>
    <source>
        <strain evidence="2">MEBiC13591</strain>
    </source>
</reference>
<keyword evidence="3" id="KW-1185">Reference proteome</keyword>